<keyword evidence="8" id="KW-0472">Membrane</keyword>
<name>A0A438N2V6_EXOME</name>
<dbReference type="OrthoDB" id="3364175at2759"/>
<evidence type="ECO:0000256" key="1">
    <source>
        <dbReference type="ARBA" id="ARBA00004123"/>
    </source>
</evidence>
<dbReference type="InterPro" id="IPR036864">
    <property type="entry name" value="Zn2-C6_fun-type_DNA-bd_sf"/>
</dbReference>
<evidence type="ECO:0000256" key="4">
    <source>
        <dbReference type="ARBA" id="ARBA00023125"/>
    </source>
</evidence>
<comment type="caution">
    <text evidence="10">The sequence shown here is derived from an EMBL/GenBank/DDBJ whole genome shotgun (WGS) entry which is preliminary data.</text>
</comment>
<gene>
    <name evidence="10" type="ORF">B0A52_05729</name>
</gene>
<keyword evidence="8" id="KW-1133">Transmembrane helix</keyword>
<dbReference type="PANTHER" id="PTHR46910">
    <property type="entry name" value="TRANSCRIPTION FACTOR PDR1"/>
    <property type="match status" value="1"/>
</dbReference>
<dbReference type="InterPro" id="IPR001138">
    <property type="entry name" value="Zn2Cys6_DnaBD"/>
</dbReference>
<dbReference type="Gene3D" id="4.10.240.10">
    <property type="entry name" value="Zn(2)-C6 fungal-type DNA-binding domain"/>
    <property type="match status" value="1"/>
</dbReference>
<keyword evidence="7" id="KW-0175">Coiled coil</keyword>
<keyword evidence="5" id="KW-0804">Transcription</keyword>
<feature type="coiled-coil region" evidence="7">
    <location>
        <begin position="633"/>
        <end position="660"/>
    </location>
</feature>
<dbReference type="SMART" id="SM00066">
    <property type="entry name" value="GAL4"/>
    <property type="match status" value="1"/>
</dbReference>
<protein>
    <recommendedName>
        <fullName evidence="9">Zn(2)-C6 fungal-type domain-containing protein</fullName>
    </recommendedName>
</protein>
<evidence type="ECO:0000256" key="2">
    <source>
        <dbReference type="ARBA" id="ARBA00022723"/>
    </source>
</evidence>
<keyword evidence="2" id="KW-0479">Metal-binding</keyword>
<evidence type="ECO:0000313" key="10">
    <source>
        <dbReference type="EMBL" id="RVX69894.1"/>
    </source>
</evidence>
<evidence type="ECO:0000256" key="5">
    <source>
        <dbReference type="ARBA" id="ARBA00023163"/>
    </source>
</evidence>
<dbReference type="SUPFAM" id="SSF57701">
    <property type="entry name" value="Zn2/Cys6 DNA-binding domain"/>
    <property type="match status" value="1"/>
</dbReference>
<evidence type="ECO:0000256" key="8">
    <source>
        <dbReference type="SAM" id="Phobius"/>
    </source>
</evidence>
<dbReference type="PANTHER" id="PTHR46910:SF3">
    <property type="entry name" value="HALOTOLERANCE PROTEIN 9-RELATED"/>
    <property type="match status" value="1"/>
</dbReference>
<feature type="transmembrane region" description="Helical" evidence="8">
    <location>
        <begin position="611"/>
        <end position="629"/>
    </location>
</feature>
<evidence type="ECO:0000259" key="9">
    <source>
        <dbReference type="PROSITE" id="PS50048"/>
    </source>
</evidence>
<dbReference type="GO" id="GO:0000981">
    <property type="term" value="F:DNA-binding transcription factor activity, RNA polymerase II-specific"/>
    <property type="evidence" value="ECO:0007669"/>
    <property type="project" value="InterPro"/>
</dbReference>
<keyword evidence="8" id="KW-0812">Transmembrane</keyword>
<feature type="domain" description="Zn(2)-C6 fungal-type" evidence="9">
    <location>
        <begin position="27"/>
        <end position="57"/>
    </location>
</feature>
<accession>A0A438N2V6</accession>
<dbReference type="AlphaFoldDB" id="A0A438N2V6"/>
<keyword evidence="6" id="KW-0539">Nucleus</keyword>
<dbReference type="CDD" id="cd00067">
    <property type="entry name" value="GAL4"/>
    <property type="match status" value="1"/>
</dbReference>
<evidence type="ECO:0000256" key="6">
    <source>
        <dbReference type="ARBA" id="ARBA00023242"/>
    </source>
</evidence>
<dbReference type="InterPro" id="IPR050987">
    <property type="entry name" value="AtrR-like"/>
</dbReference>
<comment type="subcellular location">
    <subcellularLocation>
        <location evidence="1">Nucleus</location>
    </subcellularLocation>
</comment>
<dbReference type="CDD" id="cd12148">
    <property type="entry name" value="fungal_TF_MHR"/>
    <property type="match status" value="1"/>
</dbReference>
<organism evidence="10 11">
    <name type="scientific">Exophiala mesophila</name>
    <name type="common">Black yeast-like fungus</name>
    <dbReference type="NCBI Taxonomy" id="212818"/>
    <lineage>
        <taxon>Eukaryota</taxon>
        <taxon>Fungi</taxon>
        <taxon>Dikarya</taxon>
        <taxon>Ascomycota</taxon>
        <taxon>Pezizomycotina</taxon>
        <taxon>Eurotiomycetes</taxon>
        <taxon>Chaetothyriomycetidae</taxon>
        <taxon>Chaetothyriales</taxon>
        <taxon>Herpotrichiellaceae</taxon>
        <taxon>Exophiala</taxon>
    </lineage>
</organism>
<dbReference type="SMART" id="SM00906">
    <property type="entry name" value="Fungal_trans"/>
    <property type="match status" value="1"/>
</dbReference>
<keyword evidence="3" id="KW-0805">Transcription regulation</keyword>
<dbReference type="Proteomes" id="UP000288859">
    <property type="component" value="Unassembled WGS sequence"/>
</dbReference>
<sequence>MTEQVDPAYSHANAEELRSKRKRISLACKSCRVRKTKCDGAQPACRACVDMNLTCGYVRRKDFKSQNEEENRPLENRLKAIEETLHMLVTQNEHAPKTTRGQGDAISSPSGSAPLATLTASTPWTNVTIGASCETEMILTPHLETLSSDTVDGMVIITFADEAANAHFGSSSNSALFAQIRGALAEIWQSNHLDRTNLGPQVNDSTLISRPASPTPNSQLVRNPDKRIMDHLLLPSKGYILASLDSFFSSGIGVLFPYLYKKPLVDGLAVIETGGLRGVRRSWLCLLNTIMAFSAEAVAPTWKGKPTSDTVTFLNRALYLLPEIALQPADLESFQALLLLLQFLQGTQYSSKTWAVKGLVVHAAYQIGLHSSSENAKYTPLEREIRTRCWHMCTILDKTCSMTFGRPQAIQGRPPAIDLPCEVELATLDEDPSARNFETGQTGSEAVIVFTQSIKLYGIVAMILDEVYKNNMHGDDAISSLDVYHSIMLVESKLAAWRASVPPQLQTMIPFPTSFGMDTSVSFDQEQGLGMVLTLRYLHTRMLLHRQMISCFLRHERTVKTGHSELPFLMEFGKSSLEVCLRSAVHIIDGLRSQFTDAGQLRSLTTSWFQIYYAFSSALIIFATLVLSVNHGLQILQFQAEDYIRRIEEASETIRKLGNRSSMASRCQKYLAKLYAIASAIRDGGTKPTEPATPDGMVLFEAFDPTSLMAWTGDIPFNWNEPDLFAVP</sequence>
<dbReference type="PROSITE" id="PS50048">
    <property type="entry name" value="ZN2_CY6_FUNGAL_2"/>
    <property type="match status" value="1"/>
</dbReference>
<evidence type="ECO:0000313" key="11">
    <source>
        <dbReference type="Proteomes" id="UP000288859"/>
    </source>
</evidence>
<dbReference type="Pfam" id="PF00172">
    <property type="entry name" value="Zn_clus"/>
    <property type="match status" value="1"/>
</dbReference>
<proteinExistence type="predicted"/>
<dbReference type="GO" id="GO:0006351">
    <property type="term" value="P:DNA-templated transcription"/>
    <property type="evidence" value="ECO:0007669"/>
    <property type="project" value="InterPro"/>
</dbReference>
<dbReference type="Pfam" id="PF04082">
    <property type="entry name" value="Fungal_trans"/>
    <property type="match status" value="1"/>
</dbReference>
<evidence type="ECO:0000256" key="7">
    <source>
        <dbReference type="SAM" id="Coils"/>
    </source>
</evidence>
<dbReference type="EMBL" id="NAJM01000026">
    <property type="protein sequence ID" value="RVX69894.1"/>
    <property type="molecule type" value="Genomic_DNA"/>
</dbReference>
<dbReference type="GO" id="GO:0005634">
    <property type="term" value="C:nucleus"/>
    <property type="evidence" value="ECO:0007669"/>
    <property type="project" value="UniProtKB-SubCell"/>
</dbReference>
<dbReference type="VEuPathDB" id="FungiDB:PV10_07870"/>
<keyword evidence="4" id="KW-0238">DNA-binding</keyword>
<evidence type="ECO:0000256" key="3">
    <source>
        <dbReference type="ARBA" id="ARBA00023015"/>
    </source>
</evidence>
<dbReference type="GO" id="GO:0008270">
    <property type="term" value="F:zinc ion binding"/>
    <property type="evidence" value="ECO:0007669"/>
    <property type="project" value="InterPro"/>
</dbReference>
<reference evidence="10 11" key="1">
    <citation type="submission" date="2017-03" db="EMBL/GenBank/DDBJ databases">
        <title>Genomes of endolithic fungi from Antarctica.</title>
        <authorList>
            <person name="Coleine C."/>
            <person name="Masonjones S."/>
            <person name="Stajich J.E."/>
        </authorList>
    </citation>
    <scope>NUCLEOTIDE SEQUENCE [LARGE SCALE GENOMIC DNA]</scope>
    <source>
        <strain evidence="10 11">CCFEE 6314</strain>
    </source>
</reference>
<dbReference type="GO" id="GO:0003677">
    <property type="term" value="F:DNA binding"/>
    <property type="evidence" value="ECO:0007669"/>
    <property type="project" value="UniProtKB-KW"/>
</dbReference>
<dbReference type="InterPro" id="IPR007219">
    <property type="entry name" value="XnlR_reg_dom"/>
</dbReference>
<dbReference type="PROSITE" id="PS00463">
    <property type="entry name" value="ZN2_CY6_FUNGAL_1"/>
    <property type="match status" value="1"/>
</dbReference>